<accession>A0ABN4BLW7</accession>
<dbReference type="InterPro" id="IPR054820">
    <property type="entry name" value="MPN555-like"/>
</dbReference>
<dbReference type="NCBIfam" id="NF045756">
    <property type="entry name" value="MPN555"/>
    <property type="match status" value="1"/>
</dbReference>
<evidence type="ECO:0000313" key="4">
    <source>
        <dbReference type="EMBL" id="AHC39931.1"/>
    </source>
</evidence>
<evidence type="ECO:0000313" key="5">
    <source>
        <dbReference type="Proteomes" id="UP000018745"/>
    </source>
</evidence>
<sequence>MGEAPVRVPLRSRIVSKKPVKWGKVLRIERLYFNESLVQNFVESLKANRPKISEEEIEQEKRRMIMRDNLFNAAMDEVSSAYTVEFDESELAEKKEEFKRGNSNFSEEQIENNAKIIIFKQLIYDDLAKDWEIEVTDDLAKHVLENYYKQTGKSIREYFTDAEKMSTVKESVLEQLITERIMNAFGSHFDVSEDNLNSAKS</sequence>
<evidence type="ECO:0000259" key="3">
    <source>
        <dbReference type="Pfam" id="PF05698"/>
    </source>
</evidence>
<keyword evidence="1" id="KW-0697">Rotamase</keyword>
<dbReference type="Gene3D" id="1.10.3120.10">
    <property type="entry name" value="Trigger factor, C-terminal domain"/>
    <property type="match status" value="1"/>
</dbReference>
<feature type="domain" description="Trigger factor C-terminal" evidence="3">
    <location>
        <begin position="70"/>
        <end position="181"/>
    </location>
</feature>
<dbReference type="InterPro" id="IPR027304">
    <property type="entry name" value="Trigger_fact/SurA_dom_sf"/>
</dbReference>
<dbReference type="Proteomes" id="UP000018745">
    <property type="component" value="Chromosome"/>
</dbReference>
<name>A0ABN4BLW7_9MOLU</name>
<evidence type="ECO:0000256" key="2">
    <source>
        <dbReference type="ARBA" id="ARBA00023235"/>
    </source>
</evidence>
<dbReference type="Pfam" id="PF05698">
    <property type="entry name" value="Trigger_C"/>
    <property type="match status" value="1"/>
</dbReference>
<protein>
    <recommendedName>
        <fullName evidence="3">Trigger factor C-terminal domain-containing protein</fullName>
    </recommendedName>
</protein>
<dbReference type="InterPro" id="IPR037041">
    <property type="entry name" value="Trigger_fac_C_sf"/>
</dbReference>
<dbReference type="EMBL" id="CP006935">
    <property type="protein sequence ID" value="AHC39931.1"/>
    <property type="molecule type" value="Genomic_DNA"/>
</dbReference>
<keyword evidence="2" id="KW-0413">Isomerase</keyword>
<evidence type="ECO:0000256" key="1">
    <source>
        <dbReference type="ARBA" id="ARBA00023110"/>
    </source>
</evidence>
<dbReference type="SUPFAM" id="SSF109998">
    <property type="entry name" value="Triger factor/SurA peptide-binding domain-like"/>
    <property type="match status" value="1"/>
</dbReference>
<organism evidence="4 5">
    <name type="scientific">Mycoplasma ovis str. Michigan</name>
    <dbReference type="NCBI Taxonomy" id="1415773"/>
    <lineage>
        <taxon>Bacteria</taxon>
        <taxon>Bacillati</taxon>
        <taxon>Mycoplasmatota</taxon>
        <taxon>Mollicutes</taxon>
        <taxon>Mycoplasmataceae</taxon>
        <taxon>Mycoplasma</taxon>
    </lineage>
</organism>
<reference evidence="4 5" key="1">
    <citation type="journal article" date="2014" name="Genome Announc.">
        <title>Complete Genome Sequence of Mycoplasma ovis Strain Michigan, a Hemoplasma of Sheep with Two Distinct 16S rRNA Genes.</title>
        <authorList>
            <person name="Deshuillers P.L."/>
            <person name="Santos A.P."/>
            <person name="do Nascimento N.C."/>
            <person name="Hampel J.A."/>
            <person name="Bergin I.L."/>
            <person name="Dyson M.C."/>
            <person name="Messick J.B."/>
        </authorList>
    </citation>
    <scope>NUCLEOTIDE SEQUENCE [LARGE SCALE GENOMIC DNA]</scope>
    <source>
        <strain evidence="4 5">Michigan</strain>
    </source>
</reference>
<dbReference type="InterPro" id="IPR008880">
    <property type="entry name" value="Trigger_fac_C"/>
</dbReference>
<proteinExistence type="predicted"/>
<gene>
    <name evidence="4" type="ORF">OVS_01900</name>
</gene>
<keyword evidence="5" id="KW-1185">Reference proteome</keyword>
<dbReference type="RefSeq" id="WP_024071164.1">
    <property type="nucleotide sequence ID" value="NC_023062.1"/>
</dbReference>